<evidence type="ECO:0000256" key="1">
    <source>
        <dbReference type="SAM" id="Phobius"/>
    </source>
</evidence>
<keyword evidence="1" id="KW-0472">Membrane</keyword>
<proteinExistence type="predicted"/>
<keyword evidence="1" id="KW-1133">Transmembrane helix</keyword>
<gene>
    <name evidence="2" type="ORF">QN277_019978</name>
</gene>
<dbReference type="AlphaFoldDB" id="A0AAE1JLZ5"/>
<organism evidence="2 3">
    <name type="scientific">Acacia crassicarpa</name>
    <name type="common">northern wattle</name>
    <dbReference type="NCBI Taxonomy" id="499986"/>
    <lineage>
        <taxon>Eukaryota</taxon>
        <taxon>Viridiplantae</taxon>
        <taxon>Streptophyta</taxon>
        <taxon>Embryophyta</taxon>
        <taxon>Tracheophyta</taxon>
        <taxon>Spermatophyta</taxon>
        <taxon>Magnoliopsida</taxon>
        <taxon>eudicotyledons</taxon>
        <taxon>Gunneridae</taxon>
        <taxon>Pentapetalae</taxon>
        <taxon>rosids</taxon>
        <taxon>fabids</taxon>
        <taxon>Fabales</taxon>
        <taxon>Fabaceae</taxon>
        <taxon>Caesalpinioideae</taxon>
        <taxon>mimosoid clade</taxon>
        <taxon>Acacieae</taxon>
        <taxon>Acacia</taxon>
    </lineage>
</organism>
<comment type="caution">
    <text evidence="2">The sequence shown here is derived from an EMBL/GenBank/DDBJ whole genome shotgun (WGS) entry which is preliminary data.</text>
</comment>
<accession>A0AAE1JLZ5</accession>
<evidence type="ECO:0000313" key="2">
    <source>
        <dbReference type="EMBL" id="KAK4271261.1"/>
    </source>
</evidence>
<dbReference type="PANTHER" id="PTHR31060">
    <property type="entry name" value="OSJNBA0011J08.25 PROTEIN-RELATED"/>
    <property type="match status" value="1"/>
</dbReference>
<reference evidence="2" key="1">
    <citation type="submission" date="2023-10" db="EMBL/GenBank/DDBJ databases">
        <title>Chromosome-level genome of the transformable northern wattle, Acacia crassicarpa.</title>
        <authorList>
            <person name="Massaro I."/>
            <person name="Sinha N.R."/>
            <person name="Poethig S."/>
            <person name="Leichty A.R."/>
        </authorList>
    </citation>
    <scope>NUCLEOTIDE SEQUENCE</scope>
    <source>
        <strain evidence="2">Acra3RX</strain>
        <tissue evidence="2">Leaf</tissue>
    </source>
</reference>
<feature type="transmembrane region" description="Helical" evidence="1">
    <location>
        <begin position="46"/>
        <end position="63"/>
    </location>
</feature>
<dbReference type="Proteomes" id="UP001293593">
    <property type="component" value="Unassembled WGS sequence"/>
</dbReference>
<dbReference type="EMBL" id="JAWXYG010000005">
    <property type="protein sequence ID" value="KAK4271261.1"/>
    <property type="molecule type" value="Genomic_DNA"/>
</dbReference>
<dbReference type="PANTHER" id="PTHR31060:SF4">
    <property type="entry name" value="1,8-CINEOLE SYNTHASE"/>
    <property type="match status" value="1"/>
</dbReference>
<name>A0AAE1JLZ5_9FABA</name>
<keyword evidence="1" id="KW-0812">Transmembrane</keyword>
<feature type="transmembrane region" description="Helical" evidence="1">
    <location>
        <begin position="12"/>
        <end position="34"/>
    </location>
</feature>
<dbReference type="InterPro" id="IPR038920">
    <property type="entry name" value="At3g05675-like"/>
</dbReference>
<evidence type="ECO:0000313" key="3">
    <source>
        <dbReference type="Proteomes" id="UP001293593"/>
    </source>
</evidence>
<protein>
    <submittedName>
        <fullName evidence="2">Uncharacterized protein</fullName>
    </submittedName>
</protein>
<keyword evidence="3" id="KW-1185">Reference proteome</keyword>
<sequence length="411" mass="46085">MWLPGGFPLTSAAVLLQNLSIALVISADKFLLYLGQRYRILNAVRFFLLNFILYLLAFISFFIKTFSSDHYTLTLPTKDNRVSVYGGGGGGTGEDSAIARSLSQILSIVTDIPVTSRKYEVVQSMAERIIEDNQQEGNQLLHEVNRSVLSSAFKRTLSRLEAAVAGSGEWGWKTGNGLGDWPLSRVTAVVHCSLRQGWGTNRWDLISAEKLAAELLWLAQKLVACGSGDEAVRQWAAASNLSWLALTAEPQLQGSLLKVAAFLIKEAKGMRSEATMEAMNTKPCKVTTKLKMLQTWLPFLCRAGNGTDTPVLSGSQRSELQKVLEESIEELEDEQEREHVLLLWLHHFTLHSSSDWPNLHGCYARWCSASRRQLILLQENKKERQLMLLQENTKKNKKESDEIIMCESFSY</sequence>